<proteinExistence type="predicted"/>
<protein>
    <submittedName>
        <fullName evidence="2">Uncharacterized protein</fullName>
    </submittedName>
</protein>
<feature type="compositionally biased region" description="Basic and acidic residues" evidence="1">
    <location>
        <begin position="1"/>
        <end position="15"/>
    </location>
</feature>
<evidence type="ECO:0000313" key="2">
    <source>
        <dbReference type="EMBL" id="KAA4741055.1"/>
    </source>
</evidence>
<name>A0A642EVD7_BACFG</name>
<comment type="caution">
    <text evidence="2">The sequence shown here is derived from an EMBL/GenBank/DDBJ whole genome shotgun (WGS) entry which is preliminary data.</text>
</comment>
<organism evidence="2 3">
    <name type="scientific">Bacteroides fragilis</name>
    <dbReference type="NCBI Taxonomy" id="817"/>
    <lineage>
        <taxon>Bacteria</taxon>
        <taxon>Pseudomonadati</taxon>
        <taxon>Bacteroidota</taxon>
        <taxon>Bacteroidia</taxon>
        <taxon>Bacteroidales</taxon>
        <taxon>Bacteroidaceae</taxon>
        <taxon>Bacteroides</taxon>
    </lineage>
</organism>
<sequence length="81" mass="9304">MIRRKADSKNGETVKEGYAVQPDRRSAGQGEVKRHIGWKILSVQDFAINISDLKSVLFRNNRYFCSKETAVSEMTVSERRL</sequence>
<dbReference type="EMBL" id="VWEQ01000186">
    <property type="protein sequence ID" value="KAA4741055.1"/>
    <property type="molecule type" value="Genomic_DNA"/>
</dbReference>
<dbReference type="AlphaFoldDB" id="A0A642EVD7"/>
<accession>A0A642EVD7</accession>
<evidence type="ECO:0000256" key="1">
    <source>
        <dbReference type="SAM" id="MobiDB-lite"/>
    </source>
</evidence>
<reference evidence="2 3" key="1">
    <citation type="journal article" date="2019" name="Nat. Med.">
        <title>A library of human gut bacterial isolates paired with longitudinal multiomics data enables mechanistic microbiome research.</title>
        <authorList>
            <person name="Poyet M."/>
            <person name="Groussin M."/>
            <person name="Gibbons S.M."/>
            <person name="Avila-Pacheco J."/>
            <person name="Jiang X."/>
            <person name="Kearney S.M."/>
            <person name="Perrotta A.R."/>
            <person name="Berdy B."/>
            <person name="Zhao S."/>
            <person name="Lieberman T.D."/>
            <person name="Swanson P.K."/>
            <person name="Smith M."/>
            <person name="Roesemann S."/>
            <person name="Alexander J.E."/>
            <person name="Rich S.A."/>
            <person name="Livny J."/>
            <person name="Vlamakis H."/>
            <person name="Clish C."/>
            <person name="Bullock K."/>
            <person name="Deik A."/>
            <person name="Scott J."/>
            <person name="Pierce K.A."/>
            <person name="Xavier R.J."/>
            <person name="Alm E.J."/>
        </authorList>
    </citation>
    <scope>NUCLEOTIDE SEQUENCE [LARGE SCALE GENOMIC DNA]</scope>
    <source>
        <strain evidence="2 3">BIOML-A106</strain>
    </source>
</reference>
<gene>
    <name evidence="2" type="ORF">F3B44_25985</name>
</gene>
<evidence type="ECO:0000313" key="3">
    <source>
        <dbReference type="Proteomes" id="UP000479773"/>
    </source>
</evidence>
<feature type="region of interest" description="Disordered" evidence="1">
    <location>
        <begin position="1"/>
        <end position="30"/>
    </location>
</feature>
<dbReference type="Proteomes" id="UP000479773">
    <property type="component" value="Unassembled WGS sequence"/>
</dbReference>